<dbReference type="InterPro" id="IPR027486">
    <property type="entry name" value="Ribosomal_uS10_dom"/>
</dbReference>
<proteinExistence type="inferred from homology"/>
<dbReference type="EnsemblPlants" id="TraesCS3B02G001700.1">
    <property type="protein sequence ID" value="TraesCS3B02G001700.1"/>
    <property type="gene ID" value="TraesCS3B02G001700"/>
</dbReference>
<evidence type="ECO:0000259" key="5">
    <source>
        <dbReference type="SMART" id="SM01403"/>
    </source>
</evidence>
<dbReference type="NCBIfam" id="TIGR01046">
    <property type="entry name" value="uS10_euk_arch"/>
    <property type="match status" value="1"/>
</dbReference>
<dbReference type="STRING" id="4565.A0A077RQN8"/>
<reference evidence="7" key="2">
    <citation type="submission" date="2018-08" db="EMBL/GenBank/DDBJ databases">
        <authorList>
            <person name="Rossello M."/>
        </authorList>
    </citation>
    <scope>NUCLEOTIDE SEQUENCE [LARGE SCALE GENOMIC DNA]</scope>
    <source>
        <strain evidence="7">cv. Chinese Spring</strain>
    </source>
</reference>
<dbReference type="InterPro" id="IPR005729">
    <property type="entry name" value="Ribosomal_uS10_euk/arc"/>
</dbReference>
<dbReference type="Gramene" id="TraesRN3B0100000800.1">
    <property type="protein sequence ID" value="TraesRN3B0100000800.1"/>
    <property type="gene ID" value="TraesRN3B0100000800"/>
</dbReference>
<reference evidence="7" key="3">
    <citation type="submission" date="2018-10" db="UniProtKB">
        <authorList>
            <consortium name="EnsemblPlants"/>
        </authorList>
    </citation>
    <scope>IDENTIFICATION</scope>
</reference>
<dbReference type="InterPro" id="IPR036838">
    <property type="entry name" value="Ribosomal_uS10_dom_sf"/>
</dbReference>
<dbReference type="RefSeq" id="XP_044346810.1">
    <property type="nucleotide sequence ID" value="XM_044490875.1"/>
</dbReference>
<dbReference type="Pfam" id="PF00338">
    <property type="entry name" value="Ribosomal_S10"/>
    <property type="match status" value="1"/>
</dbReference>
<evidence type="ECO:0000313" key="7">
    <source>
        <dbReference type="EnsemblPlants" id="TraesCS3B02G001700.1"/>
    </source>
</evidence>
<dbReference type="SMR" id="A0A077RQN8"/>
<dbReference type="HAMAP" id="MF_00508">
    <property type="entry name" value="Ribosomal_uS10"/>
    <property type="match status" value="1"/>
</dbReference>
<evidence type="ECO:0000313" key="8">
    <source>
        <dbReference type="Proteomes" id="UP000019116"/>
    </source>
</evidence>
<dbReference type="Proteomes" id="UP000019116">
    <property type="component" value="Chromosome 3B"/>
</dbReference>
<feature type="domain" description="Small ribosomal subunit protein uS10" evidence="5">
    <location>
        <begin position="15"/>
        <end position="110"/>
    </location>
</feature>
<dbReference type="EMBL" id="HG670306">
    <property type="protein sequence ID" value="CDM81819.1"/>
    <property type="molecule type" value="Genomic_DNA"/>
</dbReference>
<dbReference type="Gramene" id="TraesCS3B02G001700.1">
    <property type="protein sequence ID" value="TraesCS3B02G001700.1"/>
    <property type="gene ID" value="TraesCS3B02G001700"/>
</dbReference>
<dbReference type="InterPro" id="IPR001848">
    <property type="entry name" value="Ribosomal_uS10"/>
</dbReference>
<name>A0A077RQN8_WHEAT</name>
<dbReference type="GO" id="GO:0006412">
    <property type="term" value="P:translation"/>
    <property type="evidence" value="ECO:0007669"/>
    <property type="project" value="InterPro"/>
</dbReference>
<comment type="similarity">
    <text evidence="1">Belongs to the universal ribosomal protein uS10 family.</text>
</comment>
<dbReference type="SUPFAM" id="SSF54999">
    <property type="entry name" value="Ribosomal protein S10"/>
    <property type="match status" value="1"/>
</dbReference>
<dbReference type="OMA" id="EHHIRIT"/>
<dbReference type="Gramene" id="TraesARIUn03G04574530.1">
    <property type="protein sequence ID" value="TraesARIUn03G04574530.1"/>
    <property type="gene ID" value="TraesARIUn03G04574530"/>
</dbReference>
<protein>
    <recommendedName>
        <fullName evidence="4">Small ribosomal subunit protein uS10</fullName>
    </recommendedName>
</protein>
<evidence type="ECO:0000313" key="6">
    <source>
        <dbReference type="EMBL" id="CDM81819.1"/>
    </source>
</evidence>
<dbReference type="SMART" id="SM01403">
    <property type="entry name" value="Ribosomal_S10"/>
    <property type="match status" value="1"/>
</dbReference>
<keyword evidence="3" id="KW-0687">Ribonucleoprotein</keyword>
<evidence type="ECO:0000256" key="3">
    <source>
        <dbReference type="ARBA" id="ARBA00023274"/>
    </source>
</evidence>
<dbReference type="PRINTS" id="PR00971">
    <property type="entry name" value="RIBOSOMALS10"/>
</dbReference>
<dbReference type="GO" id="GO:0003735">
    <property type="term" value="F:structural constituent of ribosome"/>
    <property type="evidence" value="ECO:0000318"/>
    <property type="project" value="GO_Central"/>
</dbReference>
<keyword evidence="8" id="KW-1185">Reference proteome</keyword>
<organism evidence="6">
    <name type="scientific">Triticum aestivum</name>
    <name type="common">Wheat</name>
    <dbReference type="NCBI Taxonomy" id="4565"/>
    <lineage>
        <taxon>Eukaryota</taxon>
        <taxon>Viridiplantae</taxon>
        <taxon>Streptophyta</taxon>
        <taxon>Embryophyta</taxon>
        <taxon>Tracheophyta</taxon>
        <taxon>Spermatophyta</taxon>
        <taxon>Magnoliopsida</taxon>
        <taxon>Liliopsida</taxon>
        <taxon>Poales</taxon>
        <taxon>Poaceae</taxon>
        <taxon>BOP clade</taxon>
        <taxon>Pooideae</taxon>
        <taxon>Triticodae</taxon>
        <taxon>Triticeae</taxon>
        <taxon>Triticinae</taxon>
        <taxon>Triticum</taxon>
    </lineage>
</organism>
<evidence type="ECO:0000256" key="4">
    <source>
        <dbReference type="ARBA" id="ARBA00035162"/>
    </source>
</evidence>
<evidence type="ECO:0000256" key="2">
    <source>
        <dbReference type="ARBA" id="ARBA00022980"/>
    </source>
</evidence>
<dbReference type="PANTHER" id="PTHR11700">
    <property type="entry name" value="30S RIBOSOMAL PROTEIN S10 FAMILY MEMBER"/>
    <property type="match status" value="1"/>
</dbReference>
<sequence length="114" mass="12660">MATPSKSGLEQHLFRITLSSNSNSVHDLDKVCSDVVKAAEEKLVRVKGPVRMPTKVLSITTRKSPCGQGTNTWDRFEMRVHKRVVDLVGSLDIIKQFPVPIPPTVHVEVTITDL</sequence>
<reference evidence="6" key="1">
    <citation type="journal article" date="2014" name="Science">
        <title>Structural and functional partitioning of bread wheat chromosome 3B.</title>
        <authorList>
            <person name="Choulet F."/>
            <person name="Alberti A."/>
            <person name="Theil S."/>
            <person name="Glover N."/>
            <person name="Barbe V."/>
            <person name="Daron J."/>
            <person name="Pingault L."/>
            <person name="Sourdille P."/>
            <person name="Couloux A."/>
            <person name="Paux E."/>
            <person name="Leroy P."/>
            <person name="Mangenot S."/>
            <person name="Guilhot N."/>
            <person name="Le Gouis J."/>
            <person name="Balfourier F."/>
            <person name="Alaux M."/>
            <person name="Jamilloux V."/>
            <person name="Poulain J."/>
            <person name="Durand C."/>
            <person name="Bellec A."/>
            <person name="Gaspin C."/>
            <person name="Safar J."/>
            <person name="Dolezel J."/>
            <person name="Rogers J."/>
            <person name="Vandepoele K."/>
            <person name="Aury J.M."/>
            <person name="Mayer K."/>
            <person name="Berges H."/>
            <person name="Quesneville H."/>
            <person name="Wincker P."/>
            <person name="Feuillet C."/>
        </authorList>
    </citation>
    <scope>NUCLEOTIDE SEQUENCE</scope>
</reference>
<dbReference type="Gramene" id="TraesCS3B03G0000800.1">
    <property type="protein sequence ID" value="TraesCS3B03G0000800.1.CDS"/>
    <property type="gene ID" value="TraesCS3B03G0000800"/>
</dbReference>
<dbReference type="GeneID" id="123068310"/>
<dbReference type="HOGENOM" id="CLU_122625_0_0_1"/>
<dbReference type="AlphaFoldDB" id="A0A077RQN8"/>
<dbReference type="GO" id="GO:0022627">
    <property type="term" value="C:cytosolic small ribosomal subunit"/>
    <property type="evidence" value="ECO:0000318"/>
    <property type="project" value="GO_Central"/>
</dbReference>
<dbReference type="Gene3D" id="3.30.70.600">
    <property type="entry name" value="Ribosomal protein S10 domain"/>
    <property type="match status" value="1"/>
</dbReference>
<keyword evidence="2" id="KW-0689">Ribosomal protein</keyword>
<dbReference type="FunFam" id="3.30.70.600:FF:000004">
    <property type="entry name" value="30S ribosomal protein S10"/>
    <property type="match status" value="1"/>
</dbReference>
<gene>
    <name evidence="7" type="primary">LOC123068310</name>
    <name evidence="6" type="ORF">TRAES_3BF280300020CFD_c1</name>
</gene>
<accession>A0A077RQN8</accession>
<evidence type="ECO:0000256" key="1">
    <source>
        <dbReference type="ARBA" id="ARBA00007102"/>
    </source>
</evidence>